<name>A0A0R1RHH2_9LACO</name>
<gene>
    <name evidence="2" type="ORF">FD35_GL000868</name>
</gene>
<comment type="caution">
    <text evidence="2">The sequence shown here is derived from an EMBL/GenBank/DDBJ whole genome shotgun (WGS) entry which is preliminary data.</text>
</comment>
<dbReference type="Proteomes" id="UP000051999">
    <property type="component" value="Unassembled WGS sequence"/>
</dbReference>
<protein>
    <recommendedName>
        <fullName evidence="1">SsuA/THI5-like domain-containing protein</fullName>
    </recommendedName>
</protein>
<dbReference type="SUPFAM" id="SSF53850">
    <property type="entry name" value="Periplasmic binding protein-like II"/>
    <property type="match status" value="1"/>
</dbReference>
<dbReference type="STRING" id="1114972.FD35_GL000868"/>
<dbReference type="PANTHER" id="PTHR30024">
    <property type="entry name" value="ALIPHATIC SULFONATES-BINDING PROTEIN-RELATED"/>
    <property type="match status" value="1"/>
</dbReference>
<evidence type="ECO:0000259" key="1">
    <source>
        <dbReference type="Pfam" id="PF09084"/>
    </source>
</evidence>
<dbReference type="OrthoDB" id="9815602at2"/>
<dbReference type="PATRIC" id="fig|1114972.6.peg.876"/>
<feature type="domain" description="SsuA/THI5-like" evidence="1">
    <location>
        <begin position="57"/>
        <end position="258"/>
    </location>
</feature>
<dbReference type="Gene3D" id="3.40.190.10">
    <property type="entry name" value="Periplasmic binding protein-like II"/>
    <property type="match status" value="2"/>
</dbReference>
<proteinExistence type="predicted"/>
<dbReference type="InterPro" id="IPR015168">
    <property type="entry name" value="SsuA/THI5"/>
</dbReference>
<dbReference type="EMBL" id="AZFF01000015">
    <property type="protein sequence ID" value="KRL53762.1"/>
    <property type="molecule type" value="Genomic_DNA"/>
</dbReference>
<dbReference type="AlphaFoldDB" id="A0A0R1RHH2"/>
<keyword evidence="3" id="KW-1185">Reference proteome</keyword>
<accession>A0A0R1RHH2</accession>
<organism evidence="2 3">
    <name type="scientific">Furfurilactobacillus rossiae DSM 15814</name>
    <dbReference type="NCBI Taxonomy" id="1114972"/>
    <lineage>
        <taxon>Bacteria</taxon>
        <taxon>Bacillati</taxon>
        <taxon>Bacillota</taxon>
        <taxon>Bacilli</taxon>
        <taxon>Lactobacillales</taxon>
        <taxon>Lactobacillaceae</taxon>
        <taxon>Furfurilactobacillus</taxon>
    </lineage>
</organism>
<dbReference type="PROSITE" id="PS51257">
    <property type="entry name" value="PROKAR_LIPOPROTEIN"/>
    <property type="match status" value="1"/>
</dbReference>
<reference evidence="2 3" key="1">
    <citation type="journal article" date="2015" name="Genome Announc.">
        <title>Expanding the biotechnology potential of lactobacilli through comparative genomics of 213 strains and associated genera.</title>
        <authorList>
            <person name="Sun Z."/>
            <person name="Harris H.M."/>
            <person name="McCann A."/>
            <person name="Guo C."/>
            <person name="Argimon S."/>
            <person name="Zhang W."/>
            <person name="Yang X."/>
            <person name="Jeffery I.B."/>
            <person name="Cooney J.C."/>
            <person name="Kagawa T.F."/>
            <person name="Liu W."/>
            <person name="Song Y."/>
            <person name="Salvetti E."/>
            <person name="Wrobel A."/>
            <person name="Rasinkangas P."/>
            <person name="Parkhill J."/>
            <person name="Rea M.C."/>
            <person name="O'Sullivan O."/>
            <person name="Ritari J."/>
            <person name="Douillard F.P."/>
            <person name="Paul Ross R."/>
            <person name="Yang R."/>
            <person name="Briner A.E."/>
            <person name="Felis G.E."/>
            <person name="de Vos W.M."/>
            <person name="Barrangou R."/>
            <person name="Klaenhammer T.R."/>
            <person name="Caufield P.W."/>
            <person name="Cui Y."/>
            <person name="Zhang H."/>
            <person name="O'Toole P.W."/>
        </authorList>
    </citation>
    <scope>NUCLEOTIDE SEQUENCE [LARGE SCALE GENOMIC DNA]</scope>
    <source>
        <strain evidence="2 3">DSM 15814</strain>
    </source>
</reference>
<dbReference type="Pfam" id="PF09084">
    <property type="entry name" value="NMT1"/>
    <property type="match status" value="1"/>
</dbReference>
<sequence length="326" mass="34891">MTMSKRRHKLLLTTVTLAALATLLVIVSACGRSTQRVSAPATKPTNINFAVGQSVDALPLYVAEERGYFTQAKLRVTLTNVAAADDRVSGISTHQFEGAISGLPELMMTSGTHPTSQVVGNATNYTALMTTDDNVTKLKQLKNKTVGTLANSTQAYATDLLIEDAKLTDKNVTLKTTASETELMSAANNHTASAVSLTDPNASLLRRQGARTLAQTTANQANTGIVFGNSMLKNHAAAVQGFMRAYNQAVDYINAHPSTMDYQEILVSKLGYPGDGLNALALPHFATATTVSKQSLGDVRSWLLAKNQGLRLATVERYRSTLLSDK</sequence>
<evidence type="ECO:0000313" key="3">
    <source>
        <dbReference type="Proteomes" id="UP000051999"/>
    </source>
</evidence>
<evidence type="ECO:0000313" key="2">
    <source>
        <dbReference type="EMBL" id="KRL53762.1"/>
    </source>
</evidence>
<dbReference type="eggNOG" id="COG0715">
    <property type="taxonomic scope" value="Bacteria"/>
</dbReference>